<gene>
    <name evidence="1" type="ORF">MEUPH1_LOCUS10908</name>
</gene>
<evidence type="ECO:0000313" key="2">
    <source>
        <dbReference type="Proteomes" id="UP001160148"/>
    </source>
</evidence>
<dbReference type="Proteomes" id="UP001160148">
    <property type="component" value="Unassembled WGS sequence"/>
</dbReference>
<accession>A0AAV0WGS0</accession>
<evidence type="ECO:0000313" key="1">
    <source>
        <dbReference type="EMBL" id="CAI6355000.1"/>
    </source>
</evidence>
<organism evidence="1 2">
    <name type="scientific">Macrosiphum euphorbiae</name>
    <name type="common">potato aphid</name>
    <dbReference type="NCBI Taxonomy" id="13131"/>
    <lineage>
        <taxon>Eukaryota</taxon>
        <taxon>Metazoa</taxon>
        <taxon>Ecdysozoa</taxon>
        <taxon>Arthropoda</taxon>
        <taxon>Hexapoda</taxon>
        <taxon>Insecta</taxon>
        <taxon>Pterygota</taxon>
        <taxon>Neoptera</taxon>
        <taxon>Paraneoptera</taxon>
        <taxon>Hemiptera</taxon>
        <taxon>Sternorrhyncha</taxon>
        <taxon>Aphidomorpha</taxon>
        <taxon>Aphidoidea</taxon>
        <taxon>Aphididae</taxon>
        <taxon>Macrosiphini</taxon>
        <taxon>Macrosiphum</taxon>
    </lineage>
</organism>
<keyword evidence="2" id="KW-1185">Reference proteome</keyword>
<protein>
    <recommendedName>
        <fullName evidence="3">Secreted protein</fullName>
    </recommendedName>
</protein>
<sequence>MGSTTDSVLLTIAIAGLRVRSGWMASGGTGVPLVRRRYPRVSIVRWASDRFHGWSFGCLLTRLECHRDLMAELEC</sequence>
<name>A0AAV0WGS0_9HEMI</name>
<dbReference type="AlphaFoldDB" id="A0AAV0WGS0"/>
<evidence type="ECO:0008006" key="3">
    <source>
        <dbReference type="Google" id="ProtNLM"/>
    </source>
</evidence>
<proteinExistence type="predicted"/>
<comment type="caution">
    <text evidence="1">The sequence shown here is derived from an EMBL/GenBank/DDBJ whole genome shotgun (WGS) entry which is preliminary data.</text>
</comment>
<dbReference type="EMBL" id="CARXXK010000002">
    <property type="protein sequence ID" value="CAI6355000.1"/>
    <property type="molecule type" value="Genomic_DNA"/>
</dbReference>
<reference evidence="1 2" key="1">
    <citation type="submission" date="2023-01" db="EMBL/GenBank/DDBJ databases">
        <authorList>
            <person name="Whitehead M."/>
        </authorList>
    </citation>
    <scope>NUCLEOTIDE SEQUENCE [LARGE SCALE GENOMIC DNA]</scope>
</reference>